<dbReference type="AlphaFoldDB" id="L0F743"/>
<feature type="binding site" evidence="4">
    <location>
        <position position="331"/>
    </location>
    <ligand>
        <name>S-adenosyl-L-methionine</name>
        <dbReference type="ChEBI" id="CHEBI:59789"/>
    </ligand>
</feature>
<evidence type="ECO:0000313" key="7">
    <source>
        <dbReference type="Proteomes" id="UP000010797"/>
    </source>
</evidence>
<dbReference type="KEGG" id="ddl:Desdi_1271"/>
<evidence type="ECO:0000256" key="2">
    <source>
        <dbReference type="ARBA" id="ARBA00022679"/>
    </source>
</evidence>
<dbReference type="CDD" id="cd02440">
    <property type="entry name" value="AdoMet_MTases"/>
    <property type="match status" value="1"/>
</dbReference>
<dbReference type="SUPFAM" id="SSF53335">
    <property type="entry name" value="S-adenosyl-L-methionine-dependent methyltransferases"/>
    <property type="match status" value="1"/>
</dbReference>
<keyword evidence="2 4" id="KW-0808">Transferase</keyword>
<evidence type="ECO:0000313" key="6">
    <source>
        <dbReference type="EMBL" id="AGA68783.1"/>
    </source>
</evidence>
<dbReference type="InterPro" id="IPR012340">
    <property type="entry name" value="NA-bd_OB-fold"/>
</dbReference>
<dbReference type="EMBL" id="CP003344">
    <property type="protein sequence ID" value="AGA68783.1"/>
    <property type="molecule type" value="Genomic_DNA"/>
</dbReference>
<dbReference type="PANTHER" id="PTHR11061">
    <property type="entry name" value="RNA M5U METHYLTRANSFERASE"/>
    <property type="match status" value="1"/>
</dbReference>
<keyword evidence="3 4" id="KW-0949">S-adenosyl-L-methionine</keyword>
<dbReference type="eggNOG" id="COG2265">
    <property type="taxonomic scope" value="Bacteria"/>
</dbReference>
<comment type="similarity">
    <text evidence="4">Belongs to the class I-like SAM-binding methyltransferase superfamily. RNA M5U methyltransferase family.</text>
</comment>
<evidence type="ECO:0000259" key="5">
    <source>
        <dbReference type="PROSITE" id="PS50926"/>
    </source>
</evidence>
<dbReference type="GO" id="GO:0070041">
    <property type="term" value="F:rRNA (uridine-C5-)-methyltransferase activity"/>
    <property type="evidence" value="ECO:0007669"/>
    <property type="project" value="TreeGrafter"/>
</dbReference>
<dbReference type="STRING" id="871963.Desdi_1271"/>
<dbReference type="NCBIfam" id="TIGR00479">
    <property type="entry name" value="rumA"/>
    <property type="match status" value="1"/>
</dbReference>
<keyword evidence="7" id="KW-1185">Reference proteome</keyword>
<dbReference type="Proteomes" id="UP000010797">
    <property type="component" value="Chromosome"/>
</dbReference>
<evidence type="ECO:0000256" key="1">
    <source>
        <dbReference type="ARBA" id="ARBA00022603"/>
    </source>
</evidence>
<feature type="active site" description="Nucleophile" evidence="4">
    <location>
        <position position="403"/>
    </location>
</feature>
<feature type="binding site" evidence="4">
    <location>
        <position position="376"/>
    </location>
    <ligand>
        <name>S-adenosyl-L-methionine</name>
        <dbReference type="ChEBI" id="CHEBI:59789"/>
    </ligand>
</feature>
<gene>
    <name evidence="6" type="ordered locus">Desdi_1271</name>
</gene>
<feature type="binding site" evidence="4">
    <location>
        <position position="310"/>
    </location>
    <ligand>
        <name>S-adenosyl-L-methionine</name>
        <dbReference type="ChEBI" id="CHEBI:59789"/>
    </ligand>
</feature>
<dbReference type="Gene3D" id="2.40.50.140">
    <property type="entry name" value="Nucleic acid-binding proteins"/>
    <property type="match status" value="1"/>
</dbReference>
<dbReference type="PANTHER" id="PTHR11061:SF30">
    <property type="entry name" value="TRNA (URACIL(54)-C(5))-METHYLTRANSFERASE"/>
    <property type="match status" value="1"/>
</dbReference>
<dbReference type="InterPro" id="IPR002792">
    <property type="entry name" value="TRAM_dom"/>
</dbReference>
<keyword evidence="1 4" id="KW-0489">Methyltransferase</keyword>
<reference evidence="7" key="1">
    <citation type="submission" date="2012-02" db="EMBL/GenBank/DDBJ databases">
        <title>Complete sequence of Desulfitobacterium dichloroeliminans LMG P-21439.</title>
        <authorList>
            <person name="Lucas S."/>
            <person name="Han J."/>
            <person name="Lapidus A."/>
            <person name="Cheng J.-F."/>
            <person name="Goodwin L."/>
            <person name="Pitluck S."/>
            <person name="Peters L."/>
            <person name="Ovchinnikova G."/>
            <person name="Teshima H."/>
            <person name="Detter J.C."/>
            <person name="Han C."/>
            <person name="Tapia R."/>
            <person name="Land M."/>
            <person name="Hauser L."/>
            <person name="Kyrpides N."/>
            <person name="Ivanova N."/>
            <person name="Pagani I."/>
            <person name="Kruse T."/>
            <person name="de Vos W.M."/>
            <person name="Boon N."/>
            <person name="Smidt H."/>
            <person name="Woyke T."/>
        </authorList>
    </citation>
    <scope>NUCLEOTIDE SEQUENCE [LARGE SCALE GENOMIC DNA]</scope>
    <source>
        <strain evidence="7">LMG P-21439 / DCA1</strain>
    </source>
</reference>
<evidence type="ECO:0000256" key="4">
    <source>
        <dbReference type="PROSITE-ProRule" id="PRU01024"/>
    </source>
</evidence>
<dbReference type="PROSITE" id="PS51687">
    <property type="entry name" value="SAM_MT_RNA_M5U"/>
    <property type="match status" value="1"/>
</dbReference>
<dbReference type="Gene3D" id="3.40.50.150">
    <property type="entry name" value="Vaccinia Virus protein VP39"/>
    <property type="match status" value="1"/>
</dbReference>
<name>L0F743_DESDL</name>
<dbReference type="SUPFAM" id="SSF50249">
    <property type="entry name" value="Nucleic acid-binding proteins"/>
    <property type="match status" value="1"/>
</dbReference>
<dbReference type="Pfam" id="PF01938">
    <property type="entry name" value="TRAM"/>
    <property type="match status" value="1"/>
</dbReference>
<dbReference type="PROSITE" id="PS50926">
    <property type="entry name" value="TRAM"/>
    <property type="match status" value="1"/>
</dbReference>
<evidence type="ECO:0000256" key="3">
    <source>
        <dbReference type="ARBA" id="ARBA00022691"/>
    </source>
</evidence>
<protein>
    <submittedName>
        <fullName evidence="6">23S rRNA (Uracil-5-)-methyltransferase RumA</fullName>
        <ecNumber evidence="6">2.1.1.-</ecNumber>
    </submittedName>
</protein>
<dbReference type="GO" id="GO:0070475">
    <property type="term" value="P:rRNA base methylation"/>
    <property type="evidence" value="ECO:0007669"/>
    <property type="project" value="TreeGrafter"/>
</dbReference>
<dbReference type="InterPro" id="IPR029063">
    <property type="entry name" value="SAM-dependent_MTases_sf"/>
</dbReference>
<dbReference type="HOGENOM" id="CLU_014689_7_2_9"/>
<feature type="binding site" evidence="4">
    <location>
        <position position="281"/>
    </location>
    <ligand>
        <name>S-adenosyl-L-methionine</name>
        <dbReference type="ChEBI" id="CHEBI:59789"/>
    </ligand>
</feature>
<sequence>MNKKNRSNQSKLERIIEVECLRLSSEGAGVGYHDGRATFVAGLLPGETGKVQIFEEKKSWQRGRLIDVLDATVSSQRVNPPCTVYGLCGGCQLQHLSYPETLAWKKRWVADNLMRIGKIAMDDVIMHPTMGMEDPWRYRNKGRFHRGVDHRLGYHQEKSNTIVRFTDCLLISEPMNRWLKEIEDILLKEAPEIKALTLRENSHGEGMLVLEPVSDGGSLRELLGKMDSLSIESNGNSKRAGIRSIWGVSAAGKPELLIGEGDFRQEILGLEYKVSPLAFLQVNPIQTQKLYTTVLQWAQRSPAEVVWDLYSGIGTITLALAAKAQKVWGIEENPYAVEDARMNAQHNRIENVEFIAGKVEDTFQEIDEHPDLVVLDPPRAGAHRRVLEGLIKLQPQQIICVSCDPGTLARDLGILQSGGYQVREVQPVDMFGWTAHVECIIMMTNSGLKGK</sequence>
<dbReference type="RefSeq" id="WP_015261779.1">
    <property type="nucleotide sequence ID" value="NC_019903.1"/>
</dbReference>
<dbReference type="EC" id="2.1.1.-" evidence="6"/>
<dbReference type="FunFam" id="3.40.50.150:FF:000009">
    <property type="entry name" value="23S rRNA (Uracil(1939)-C(5))-methyltransferase RlmD"/>
    <property type="match status" value="1"/>
</dbReference>
<accession>L0F743</accession>
<proteinExistence type="inferred from homology"/>
<dbReference type="Pfam" id="PF05958">
    <property type="entry name" value="tRNA_U5-meth_tr"/>
    <property type="match status" value="1"/>
</dbReference>
<dbReference type="Gene3D" id="2.40.50.1070">
    <property type="match status" value="1"/>
</dbReference>
<dbReference type="InterPro" id="IPR010280">
    <property type="entry name" value="U5_MeTrfase_fam"/>
</dbReference>
<organism evidence="6 7">
    <name type="scientific">Desulfitobacterium dichloroeliminans (strain LMG P-21439 / DCA1)</name>
    <dbReference type="NCBI Taxonomy" id="871963"/>
    <lineage>
        <taxon>Bacteria</taxon>
        <taxon>Bacillati</taxon>
        <taxon>Bacillota</taxon>
        <taxon>Clostridia</taxon>
        <taxon>Eubacteriales</taxon>
        <taxon>Desulfitobacteriaceae</taxon>
        <taxon>Desulfitobacterium</taxon>
    </lineage>
</organism>
<feature type="domain" description="TRAM" evidence="5">
    <location>
        <begin position="9"/>
        <end position="67"/>
    </location>
</feature>